<evidence type="ECO:0000256" key="4">
    <source>
        <dbReference type="ARBA" id="ARBA00023136"/>
    </source>
</evidence>
<dbReference type="GO" id="GO:0009306">
    <property type="term" value="P:protein secretion"/>
    <property type="evidence" value="ECO:0007669"/>
    <property type="project" value="InterPro"/>
</dbReference>
<protein>
    <submittedName>
        <fullName evidence="10">Type II and III secretion system protein</fullName>
    </submittedName>
</protein>
<dbReference type="GO" id="GO:0019867">
    <property type="term" value="C:outer membrane"/>
    <property type="evidence" value="ECO:0007669"/>
    <property type="project" value="InterPro"/>
</dbReference>
<dbReference type="InterPro" id="IPR050810">
    <property type="entry name" value="Bact_Secretion_Sys_Channel"/>
</dbReference>
<dbReference type="PANTHER" id="PTHR30332">
    <property type="entry name" value="PROBABLE GENERAL SECRETION PATHWAY PROTEIN D"/>
    <property type="match status" value="1"/>
</dbReference>
<evidence type="ECO:0000256" key="1">
    <source>
        <dbReference type="ARBA" id="ARBA00004370"/>
    </source>
</evidence>
<name>A0AAW4WXN6_9FIRM</name>
<reference evidence="10 11" key="1">
    <citation type="submission" date="2021-10" db="EMBL/GenBank/DDBJ databases">
        <authorList>
            <person name="Grouzdev D.S."/>
            <person name="Pantiukh K.S."/>
            <person name="Krutkina M.S."/>
        </authorList>
    </citation>
    <scope>NUCLEOTIDE SEQUENCE [LARGE SCALE GENOMIC DNA]</scope>
    <source>
        <strain evidence="10 11">Z-7514</strain>
    </source>
</reference>
<dbReference type="InterPro" id="IPR004846">
    <property type="entry name" value="T2SS/T3SS_dom"/>
</dbReference>
<evidence type="ECO:0000256" key="5">
    <source>
        <dbReference type="ARBA" id="ARBA00023237"/>
    </source>
</evidence>
<keyword evidence="3" id="KW-0732">Signal</keyword>
<evidence type="ECO:0000256" key="3">
    <source>
        <dbReference type="ARBA" id="ARBA00022729"/>
    </source>
</evidence>
<keyword evidence="11" id="KW-1185">Reference proteome</keyword>
<keyword evidence="5" id="KW-0998">Cell outer membrane</keyword>
<evidence type="ECO:0000313" key="10">
    <source>
        <dbReference type="EMBL" id="MCC3143730.1"/>
    </source>
</evidence>
<keyword evidence="4" id="KW-0472">Membrane</keyword>
<evidence type="ECO:0000313" key="11">
    <source>
        <dbReference type="Proteomes" id="UP001199296"/>
    </source>
</evidence>
<keyword evidence="7" id="KW-0175">Coiled coil</keyword>
<dbReference type="RefSeq" id="WP_229342882.1">
    <property type="nucleotide sequence ID" value="NZ_JAJFAT010000001.1"/>
</dbReference>
<dbReference type="InterPro" id="IPR001775">
    <property type="entry name" value="GspD/PilQ"/>
</dbReference>
<gene>
    <name evidence="10" type="ORF">LJ207_00120</name>
</gene>
<feature type="region of interest" description="Disordered" evidence="8">
    <location>
        <begin position="453"/>
        <end position="472"/>
    </location>
</feature>
<dbReference type="PRINTS" id="PR00811">
    <property type="entry name" value="BCTERIALGSPD"/>
</dbReference>
<dbReference type="InterPro" id="IPR011662">
    <property type="entry name" value="Secretin/TonB_short_N"/>
</dbReference>
<evidence type="ECO:0000256" key="2">
    <source>
        <dbReference type="ARBA" id="ARBA00022448"/>
    </source>
</evidence>
<dbReference type="Gene3D" id="3.30.1370.130">
    <property type="match status" value="1"/>
</dbReference>
<proteinExistence type="inferred from homology"/>
<organism evidence="10 11">
    <name type="scientific">Halanaerobium polyolivorans</name>
    <dbReference type="NCBI Taxonomy" id="2886943"/>
    <lineage>
        <taxon>Bacteria</taxon>
        <taxon>Bacillati</taxon>
        <taxon>Bacillota</taxon>
        <taxon>Clostridia</taxon>
        <taxon>Halanaerobiales</taxon>
        <taxon>Halanaerobiaceae</taxon>
        <taxon>Halanaerobium</taxon>
    </lineage>
</organism>
<evidence type="ECO:0000259" key="9">
    <source>
        <dbReference type="SMART" id="SM00965"/>
    </source>
</evidence>
<feature type="domain" description="Secretin/TonB short N-terminal" evidence="9">
    <location>
        <begin position="53"/>
        <end position="101"/>
    </location>
</feature>
<dbReference type="Pfam" id="PF00263">
    <property type="entry name" value="Secretin"/>
    <property type="match status" value="1"/>
</dbReference>
<dbReference type="PANTHER" id="PTHR30332:SF24">
    <property type="entry name" value="SECRETIN GSPD-RELATED"/>
    <property type="match status" value="1"/>
</dbReference>
<dbReference type="GO" id="GO:0015627">
    <property type="term" value="C:type II protein secretion system complex"/>
    <property type="evidence" value="ECO:0007669"/>
    <property type="project" value="TreeGrafter"/>
</dbReference>
<evidence type="ECO:0000256" key="6">
    <source>
        <dbReference type="RuleBase" id="RU004003"/>
    </source>
</evidence>
<keyword evidence="2" id="KW-0813">Transport</keyword>
<sequence length="624" mass="71190">MRDKKAILILSLIFIIIFSAGVSAGPEGMIEDMNFQNAEIADVLRAIADIADVNLITDSTVTGTTSVHLRDISFQKALDLITQTNDLTYRWDNNTIVVAEPDRIERIYANIVTEFVSVRSQDIDDIAVIVREIFPETQITLDAVRRQFILKGEETRVEEVKEMINRLDSAADPDREVRPGEEVEIIERYTDSYQVLNADLADLESKLRQINLNVEIRTNPLTDTLTLTGSEQEVKEALSMVETYDSSLEPETRKLRVDYIDTEQIKEIIENFYPDVRLHVDTQRKEIIINGAKNKLDGVVQLVSEINVPQYQVIIETRVEEISSDFRRELGMENLSDFAGIDIIRRSDVRDSGDNYKIHKLDFTWPEFFNLLDVSSESTTLAKPSLMTLNGQEASMSIIEEVPYEIIEREDDGTRTSTWEYVEAGVELLFTPWITENNEIELKIAPQVSSFTELEREARGDTTPPPRKKSRSIETNLRLEDGETFAVGGLIQTDSEGTIRKIPLLGDLPILGELFKSRTTVESTNELIIFVTPRIIKYGERPDTIDHLISLPDDEEAAPVEEEVVTEEEVDYENDAHDDSVAEVLNERARSREEILAEFRARQEEKEFQQLSPEELQEILNKNK</sequence>
<accession>A0AAW4WXN6</accession>
<dbReference type="SMART" id="SM00965">
    <property type="entry name" value="STN"/>
    <property type="match status" value="1"/>
</dbReference>
<comment type="similarity">
    <text evidence="6">Belongs to the bacterial secretin family.</text>
</comment>
<evidence type="ECO:0000256" key="8">
    <source>
        <dbReference type="SAM" id="MobiDB-lite"/>
    </source>
</evidence>
<comment type="caution">
    <text evidence="10">The sequence shown here is derived from an EMBL/GenBank/DDBJ whole genome shotgun (WGS) entry which is preliminary data.</text>
</comment>
<dbReference type="EMBL" id="JAJFAT010000001">
    <property type="protein sequence ID" value="MCC3143730.1"/>
    <property type="molecule type" value="Genomic_DNA"/>
</dbReference>
<comment type="subcellular location">
    <subcellularLocation>
        <location evidence="1">Membrane</location>
    </subcellularLocation>
</comment>
<evidence type="ECO:0000256" key="7">
    <source>
        <dbReference type="SAM" id="Coils"/>
    </source>
</evidence>
<dbReference type="Proteomes" id="UP001199296">
    <property type="component" value="Unassembled WGS sequence"/>
</dbReference>
<dbReference type="AlphaFoldDB" id="A0AAW4WXN6"/>
<feature type="coiled-coil region" evidence="7">
    <location>
        <begin position="150"/>
        <end position="213"/>
    </location>
</feature>